<dbReference type="InterPro" id="IPR036047">
    <property type="entry name" value="F-box-like_dom_sf"/>
</dbReference>
<dbReference type="InterPro" id="IPR001810">
    <property type="entry name" value="F-box_dom"/>
</dbReference>
<dbReference type="EMBL" id="VDMD01000017">
    <property type="protein sequence ID" value="TRM61375.1"/>
    <property type="molecule type" value="Genomic_DNA"/>
</dbReference>
<evidence type="ECO:0000313" key="3">
    <source>
        <dbReference type="EMBL" id="TRM61375.1"/>
    </source>
</evidence>
<dbReference type="Proteomes" id="UP000320762">
    <property type="component" value="Unassembled WGS sequence"/>
</dbReference>
<dbReference type="OrthoDB" id="2322499at2759"/>
<evidence type="ECO:0000259" key="2">
    <source>
        <dbReference type="PROSITE" id="PS50181"/>
    </source>
</evidence>
<feature type="region of interest" description="Disordered" evidence="1">
    <location>
        <begin position="649"/>
        <end position="686"/>
    </location>
</feature>
<feature type="domain" description="F-box" evidence="2">
    <location>
        <begin position="76"/>
        <end position="125"/>
    </location>
</feature>
<sequence>MRRSSRISASSGHKLRATDDESFDSDAESPPPSDNESDYESGGPARKRTKTKAKPKATTADACITARPRTRVRGQLAALQEMPLDILFLIFSYMHPLDLLHTARTTKTLRSILMSRSSAWIWRDSYAAACDVPPAPEDDVTIPEFVSLLYDRICSYCDAPSVKTVIWAARIRCCKKCISNNDIFMDCEAIDRFGSLWRVAYRLYLPHIVVQVRRYRTTELYPSEFAEPFVEEFITLDRQTKGQWLAAKAREFAELTAHASLCEKWDKDRQVDRKEELQKVRNDRRMGIIRRLTDLGWGDELEKGDKQAFAKQKLVRKAQPLSDKVWLHIKDEMVEFMEQMKAARLSQALRARYELLSKTYRTFCRDKPLRTVFPGVGDIITIAEVAIMIEDTPYDVKLTEADLRAVLDAIPESYFANWRAVCDTALVKLLNSARRKDYATEADLDLASTVFGIEGRNRRYDKDLPYPLVLVSEELTRVSPNGSSVAEPNVGLGQQAWSADRLIVSTRDIAKLLVELARLDPRRATCEDMDDVDPWYACFGDQDSHPTTWATDWRCARRQGGHNLYFKLLGPEQTWRAREMFQLRMRKGFPIHAACAYCDDALFTQSSELYQHLLDEHAIDYVMRRDYVCSVIYDDSTRARFPLSDIKPDEPLAESSVAQETYVDAEASDSDDGMTDPDLTDSDEEE</sequence>
<dbReference type="Pfam" id="PF00646">
    <property type="entry name" value="F-box"/>
    <property type="match status" value="1"/>
</dbReference>
<dbReference type="PROSITE" id="PS50181">
    <property type="entry name" value="FBOX"/>
    <property type="match status" value="1"/>
</dbReference>
<feature type="compositionally biased region" description="Acidic residues" evidence="1">
    <location>
        <begin position="666"/>
        <end position="686"/>
    </location>
</feature>
<evidence type="ECO:0000313" key="4">
    <source>
        <dbReference type="Proteomes" id="UP000320762"/>
    </source>
</evidence>
<accession>A0A550C9B0</accession>
<evidence type="ECO:0000256" key="1">
    <source>
        <dbReference type="SAM" id="MobiDB-lite"/>
    </source>
</evidence>
<organism evidence="3 4">
    <name type="scientific">Schizophyllum amplum</name>
    <dbReference type="NCBI Taxonomy" id="97359"/>
    <lineage>
        <taxon>Eukaryota</taxon>
        <taxon>Fungi</taxon>
        <taxon>Dikarya</taxon>
        <taxon>Basidiomycota</taxon>
        <taxon>Agaricomycotina</taxon>
        <taxon>Agaricomycetes</taxon>
        <taxon>Agaricomycetidae</taxon>
        <taxon>Agaricales</taxon>
        <taxon>Schizophyllaceae</taxon>
        <taxon>Schizophyllum</taxon>
    </lineage>
</organism>
<keyword evidence="4" id="KW-1185">Reference proteome</keyword>
<gene>
    <name evidence="3" type="ORF">BD626DRAFT_85719</name>
</gene>
<feature type="compositionally biased region" description="Polar residues" evidence="1">
    <location>
        <begin position="1"/>
        <end position="11"/>
    </location>
</feature>
<name>A0A550C9B0_9AGAR</name>
<dbReference type="AlphaFoldDB" id="A0A550C9B0"/>
<reference evidence="3 4" key="1">
    <citation type="journal article" date="2019" name="New Phytol.">
        <title>Comparative genomics reveals unique wood-decay strategies and fruiting body development in the Schizophyllaceae.</title>
        <authorList>
            <person name="Almasi E."/>
            <person name="Sahu N."/>
            <person name="Krizsan K."/>
            <person name="Balint B."/>
            <person name="Kovacs G.M."/>
            <person name="Kiss B."/>
            <person name="Cseklye J."/>
            <person name="Drula E."/>
            <person name="Henrissat B."/>
            <person name="Nagy I."/>
            <person name="Chovatia M."/>
            <person name="Adam C."/>
            <person name="LaButti K."/>
            <person name="Lipzen A."/>
            <person name="Riley R."/>
            <person name="Grigoriev I.V."/>
            <person name="Nagy L.G."/>
        </authorList>
    </citation>
    <scope>NUCLEOTIDE SEQUENCE [LARGE SCALE GENOMIC DNA]</scope>
    <source>
        <strain evidence="3 4">NL-1724</strain>
    </source>
</reference>
<feature type="compositionally biased region" description="Basic residues" evidence="1">
    <location>
        <begin position="45"/>
        <end position="55"/>
    </location>
</feature>
<proteinExistence type="predicted"/>
<dbReference type="SUPFAM" id="SSF81383">
    <property type="entry name" value="F-box domain"/>
    <property type="match status" value="1"/>
</dbReference>
<dbReference type="STRING" id="97359.A0A550C9B0"/>
<dbReference type="CDD" id="cd09917">
    <property type="entry name" value="F-box_SF"/>
    <property type="match status" value="1"/>
</dbReference>
<comment type="caution">
    <text evidence="3">The sequence shown here is derived from an EMBL/GenBank/DDBJ whole genome shotgun (WGS) entry which is preliminary data.</text>
</comment>
<protein>
    <recommendedName>
        <fullName evidence="2">F-box domain-containing protein</fullName>
    </recommendedName>
</protein>
<feature type="region of interest" description="Disordered" evidence="1">
    <location>
        <begin position="1"/>
        <end position="62"/>
    </location>
</feature>